<keyword evidence="4" id="KW-0560">Oxidoreductase</keyword>
<dbReference type="OrthoDB" id="9782160at2"/>
<dbReference type="Proteomes" id="UP000238362">
    <property type="component" value="Unassembled WGS sequence"/>
</dbReference>
<keyword evidence="2" id="KW-0285">Flavoprotein</keyword>
<comment type="cofactor">
    <cofactor evidence="1">
        <name>FAD</name>
        <dbReference type="ChEBI" id="CHEBI:57692"/>
    </cofactor>
</comment>
<dbReference type="AlphaFoldDB" id="A0A2T0LT94"/>
<dbReference type="InterPro" id="IPR002938">
    <property type="entry name" value="FAD-bd"/>
</dbReference>
<sequence length="391" mass="42195">MHQKLDVAVLGGGIAGLTVAAALSRAGVRCEVFEQTRQLSEVGAGVQIAPNASRLLHRLGLRRRLGLTALTVEAIELRTGHDDRLVRRTVLGQRCEQLFDAPYYTVHRADLHQGLLDLLPPGNVHLNSRCVGVADGAGHATAWFEDGSSVDAPVIVGADGIHSVVRESLVADEPRFSGQTIYRGVVPADRLDFPPAEPKVRLWLGPDRHCVCYPVSGGRQYSFGATIPAATWHAESWSATGSVSDVVAAYRDWHPAVRRLVGAADSVGVWALHDRDTVGHWSGDHITLVGDAAHPMLPFMAQGANQAIEDAFTLVACLRRHGPGNVRAALRHYESLRQPRTDAIQRMSRGNTKKLHLDDGATAGGSARPANEDVLEKAWLYDYDAEAVVAA</sequence>
<evidence type="ECO:0000256" key="2">
    <source>
        <dbReference type="ARBA" id="ARBA00022630"/>
    </source>
</evidence>
<accession>A0A2T0LT94</accession>
<organism evidence="7 8">
    <name type="scientific">Prauserella shujinwangii</name>
    <dbReference type="NCBI Taxonomy" id="1453103"/>
    <lineage>
        <taxon>Bacteria</taxon>
        <taxon>Bacillati</taxon>
        <taxon>Actinomycetota</taxon>
        <taxon>Actinomycetes</taxon>
        <taxon>Pseudonocardiales</taxon>
        <taxon>Pseudonocardiaceae</taxon>
        <taxon>Prauserella</taxon>
    </lineage>
</organism>
<dbReference type="EMBL" id="PVNH01000006">
    <property type="protein sequence ID" value="PRX46968.1"/>
    <property type="molecule type" value="Genomic_DNA"/>
</dbReference>
<dbReference type="SUPFAM" id="SSF51905">
    <property type="entry name" value="FAD/NAD(P)-binding domain"/>
    <property type="match status" value="1"/>
</dbReference>
<dbReference type="PANTHER" id="PTHR13789:SF318">
    <property type="entry name" value="GERANYLGERANYL DIPHOSPHATE REDUCTASE"/>
    <property type="match status" value="1"/>
</dbReference>
<evidence type="ECO:0000259" key="6">
    <source>
        <dbReference type="Pfam" id="PF01494"/>
    </source>
</evidence>
<dbReference type="Gene3D" id="3.50.50.60">
    <property type="entry name" value="FAD/NAD(P)-binding domain"/>
    <property type="match status" value="1"/>
</dbReference>
<protein>
    <submittedName>
        <fullName evidence="7">Salicylate hydroxylase</fullName>
    </submittedName>
</protein>
<name>A0A2T0LT94_9PSEU</name>
<evidence type="ECO:0000256" key="1">
    <source>
        <dbReference type="ARBA" id="ARBA00001974"/>
    </source>
</evidence>
<reference evidence="7 8" key="1">
    <citation type="submission" date="2018-03" db="EMBL/GenBank/DDBJ databases">
        <title>Genomic Encyclopedia of Type Strains, Phase III (KMG-III): the genomes of soil and plant-associated and newly described type strains.</title>
        <authorList>
            <person name="Whitman W."/>
        </authorList>
    </citation>
    <scope>NUCLEOTIDE SEQUENCE [LARGE SCALE GENOMIC DNA]</scope>
    <source>
        <strain evidence="7 8">CGMCC 4.7125</strain>
    </source>
</reference>
<keyword evidence="3" id="KW-0274">FAD</keyword>
<dbReference type="InterPro" id="IPR050493">
    <property type="entry name" value="FAD-dep_Monooxygenase_BioMet"/>
</dbReference>
<evidence type="ECO:0000256" key="3">
    <source>
        <dbReference type="ARBA" id="ARBA00022827"/>
    </source>
</evidence>
<dbReference type="InterPro" id="IPR036188">
    <property type="entry name" value="FAD/NAD-bd_sf"/>
</dbReference>
<gene>
    <name evidence="7" type="ORF">B0I33_10665</name>
</gene>
<evidence type="ECO:0000313" key="7">
    <source>
        <dbReference type="EMBL" id="PRX46968.1"/>
    </source>
</evidence>
<dbReference type="GO" id="GO:0004497">
    <property type="term" value="F:monooxygenase activity"/>
    <property type="evidence" value="ECO:0007669"/>
    <property type="project" value="UniProtKB-KW"/>
</dbReference>
<dbReference type="SUPFAM" id="SSF54373">
    <property type="entry name" value="FAD-linked reductases, C-terminal domain"/>
    <property type="match status" value="1"/>
</dbReference>
<feature type="domain" description="FAD-binding" evidence="6">
    <location>
        <begin position="5"/>
        <end position="345"/>
    </location>
</feature>
<comment type="caution">
    <text evidence="7">The sequence shown here is derived from an EMBL/GenBank/DDBJ whole genome shotgun (WGS) entry which is preliminary data.</text>
</comment>
<keyword evidence="5" id="KW-0503">Monooxygenase</keyword>
<proteinExistence type="predicted"/>
<dbReference type="RefSeq" id="WP_106179522.1">
    <property type="nucleotide sequence ID" value="NZ_PVNH01000006.1"/>
</dbReference>
<dbReference type="Pfam" id="PF01494">
    <property type="entry name" value="FAD_binding_3"/>
    <property type="match status" value="1"/>
</dbReference>
<dbReference type="PANTHER" id="PTHR13789">
    <property type="entry name" value="MONOOXYGENASE"/>
    <property type="match status" value="1"/>
</dbReference>
<evidence type="ECO:0000256" key="4">
    <source>
        <dbReference type="ARBA" id="ARBA00023002"/>
    </source>
</evidence>
<evidence type="ECO:0000313" key="8">
    <source>
        <dbReference type="Proteomes" id="UP000238362"/>
    </source>
</evidence>
<keyword evidence="8" id="KW-1185">Reference proteome</keyword>
<evidence type="ECO:0000256" key="5">
    <source>
        <dbReference type="ARBA" id="ARBA00023033"/>
    </source>
</evidence>
<dbReference type="GO" id="GO:0071949">
    <property type="term" value="F:FAD binding"/>
    <property type="evidence" value="ECO:0007669"/>
    <property type="project" value="InterPro"/>
</dbReference>
<dbReference type="PRINTS" id="PR00420">
    <property type="entry name" value="RNGMNOXGNASE"/>
</dbReference>